<dbReference type="AlphaFoldDB" id="A0A6M3IWA2"/>
<evidence type="ECO:0000313" key="1">
    <source>
        <dbReference type="EMBL" id="QJA61568.1"/>
    </source>
</evidence>
<sequence>MEIENTMQIKPKLIFAPPESKFDEGLVQELTKYFYELASLLNGGIKFNDNLACAIVEVADTGVANTAFTVAHALKRIPIGFIMINTDKATSLYASGTAWTSTAIYLKSSVASCSIKVVVI</sequence>
<accession>A0A6M3IWA2</accession>
<organism evidence="1">
    <name type="scientific">viral metagenome</name>
    <dbReference type="NCBI Taxonomy" id="1070528"/>
    <lineage>
        <taxon>unclassified sequences</taxon>
        <taxon>metagenomes</taxon>
        <taxon>organismal metagenomes</taxon>
    </lineage>
</organism>
<name>A0A6M3IWA2_9ZZZZ</name>
<dbReference type="EMBL" id="MT141445">
    <property type="protein sequence ID" value="QJA61568.1"/>
    <property type="molecule type" value="Genomic_DNA"/>
</dbReference>
<reference evidence="1" key="1">
    <citation type="submission" date="2020-03" db="EMBL/GenBank/DDBJ databases">
        <title>The deep terrestrial virosphere.</title>
        <authorList>
            <person name="Holmfeldt K."/>
            <person name="Nilsson E."/>
            <person name="Simone D."/>
            <person name="Lopez-Fernandez M."/>
            <person name="Wu X."/>
            <person name="de Brujin I."/>
            <person name="Lundin D."/>
            <person name="Andersson A."/>
            <person name="Bertilsson S."/>
            <person name="Dopson M."/>
        </authorList>
    </citation>
    <scope>NUCLEOTIDE SEQUENCE</scope>
    <source>
        <strain evidence="2">MM415A01336</strain>
        <strain evidence="1">MM415B00921</strain>
    </source>
</reference>
<evidence type="ECO:0000313" key="2">
    <source>
        <dbReference type="EMBL" id="QJA77287.1"/>
    </source>
</evidence>
<gene>
    <name evidence="2" type="ORF">MM415A01336_0011</name>
    <name evidence="1" type="ORF">MM415B00921_0021</name>
</gene>
<protein>
    <submittedName>
        <fullName evidence="1">Uncharacterized protein</fullName>
    </submittedName>
</protein>
<dbReference type="EMBL" id="MT142274">
    <property type="protein sequence ID" value="QJA77287.1"/>
    <property type="molecule type" value="Genomic_DNA"/>
</dbReference>
<proteinExistence type="predicted"/>